<gene>
    <name evidence="2" type="ORF">PPTG_22994</name>
</gene>
<sequence length="76" mass="8923">MGEWYSSSCGRREANPSPSKSRNTKHAVYTWNPSFSQETPHKPVVAIMHIKLSINLHIFSKKMIRFTFDRPHYNFV</sequence>
<evidence type="ECO:0000313" key="2">
    <source>
        <dbReference type="EMBL" id="ETN08889.1"/>
    </source>
</evidence>
<dbReference type="EMBL" id="KI669587">
    <property type="protein sequence ID" value="ETN08889.1"/>
    <property type="molecule type" value="Genomic_DNA"/>
</dbReference>
<protein>
    <submittedName>
        <fullName evidence="2">Uncharacterized protein</fullName>
    </submittedName>
</protein>
<dbReference type="GeneID" id="20191593"/>
<feature type="region of interest" description="Disordered" evidence="1">
    <location>
        <begin position="1"/>
        <end position="25"/>
    </location>
</feature>
<evidence type="ECO:0000256" key="1">
    <source>
        <dbReference type="SAM" id="MobiDB-lite"/>
    </source>
</evidence>
<reference evidence="2 3" key="2">
    <citation type="submission" date="2013-11" db="EMBL/GenBank/DDBJ databases">
        <title>The Genome Sequence of Phytophthora parasitica INRA-310.</title>
        <authorList>
            <consortium name="The Broad Institute Genomics Platform"/>
            <person name="Russ C."/>
            <person name="Tyler B."/>
            <person name="Panabieres F."/>
            <person name="Shan W."/>
            <person name="Tripathy S."/>
            <person name="Grunwald N."/>
            <person name="Machado M."/>
            <person name="Johnson C.S."/>
            <person name="Arredondo F."/>
            <person name="Hong C."/>
            <person name="Coffey M."/>
            <person name="Young S.K."/>
            <person name="Zeng Q."/>
            <person name="Gargeya S."/>
            <person name="Fitzgerald M."/>
            <person name="Abouelleil A."/>
            <person name="Alvarado L."/>
            <person name="Chapman S.B."/>
            <person name="Gainer-Dewar J."/>
            <person name="Goldberg J."/>
            <person name="Griggs A."/>
            <person name="Gujja S."/>
            <person name="Hansen M."/>
            <person name="Howarth C."/>
            <person name="Imamovic A."/>
            <person name="Ireland A."/>
            <person name="Larimer J."/>
            <person name="McCowan C."/>
            <person name="Murphy C."/>
            <person name="Pearson M."/>
            <person name="Poon T.W."/>
            <person name="Priest M."/>
            <person name="Roberts A."/>
            <person name="Saif S."/>
            <person name="Shea T."/>
            <person name="Sykes S."/>
            <person name="Wortman J."/>
            <person name="Nusbaum C."/>
            <person name="Birren B."/>
        </authorList>
    </citation>
    <scope>NUCLEOTIDE SEQUENCE [LARGE SCALE GENOMIC DNA]</scope>
    <source>
        <strain evidence="2 3">INRA-310</strain>
    </source>
</reference>
<reference evidence="3" key="1">
    <citation type="submission" date="2011-12" db="EMBL/GenBank/DDBJ databases">
        <authorList>
            <consortium name="The Broad Institute Genome Sequencing Platform"/>
            <person name="Russ C."/>
            <person name="Tyler B."/>
            <person name="Panabieres F."/>
            <person name="Shan W."/>
            <person name="Tripathy S."/>
            <person name="Grunwald N."/>
            <person name="Machado M."/>
            <person name="Young S.K."/>
            <person name="Zeng Q."/>
            <person name="Gargeya S."/>
            <person name="Fitzgerald M."/>
            <person name="Haas B."/>
            <person name="Abouelleil A."/>
            <person name="Alvarado L."/>
            <person name="Arachchi H.M."/>
            <person name="Berlin A."/>
            <person name="Chapman S.B."/>
            <person name="Gearin G."/>
            <person name="Goldberg J."/>
            <person name="Griggs A."/>
            <person name="Gujja S."/>
            <person name="Hansen M."/>
            <person name="Heiman D."/>
            <person name="Howarth C."/>
            <person name="Larimer J."/>
            <person name="Lui A."/>
            <person name="MacDonald P.J.P."/>
            <person name="McCowen C."/>
            <person name="Montmayeur A."/>
            <person name="Murphy C."/>
            <person name="Neiman D."/>
            <person name="Pearson M."/>
            <person name="Priest M."/>
            <person name="Roberts A."/>
            <person name="Saif S."/>
            <person name="Shea T."/>
            <person name="Sisk P."/>
            <person name="Stolte C."/>
            <person name="Sykes S."/>
            <person name="Wortman J."/>
            <person name="Nusbaum C."/>
            <person name="Birren B."/>
        </authorList>
    </citation>
    <scope>NUCLEOTIDE SEQUENCE [LARGE SCALE GENOMIC DNA]</scope>
    <source>
        <strain evidence="3">INRA-310</strain>
    </source>
</reference>
<dbReference type="VEuPathDB" id="FungiDB:PPTG_22994"/>
<evidence type="ECO:0000313" key="3">
    <source>
        <dbReference type="Proteomes" id="UP000018817"/>
    </source>
</evidence>
<dbReference type="AlphaFoldDB" id="W2Q8L8"/>
<accession>W2Q8L8</accession>
<organism evidence="2 3">
    <name type="scientific">Phytophthora nicotianae (strain INRA-310)</name>
    <name type="common">Phytophthora parasitica</name>
    <dbReference type="NCBI Taxonomy" id="761204"/>
    <lineage>
        <taxon>Eukaryota</taxon>
        <taxon>Sar</taxon>
        <taxon>Stramenopiles</taxon>
        <taxon>Oomycota</taxon>
        <taxon>Peronosporomycetes</taxon>
        <taxon>Peronosporales</taxon>
        <taxon>Peronosporaceae</taxon>
        <taxon>Phytophthora</taxon>
    </lineage>
</organism>
<name>W2Q8L8_PHYN3</name>
<proteinExistence type="predicted"/>
<dbReference type="Proteomes" id="UP000018817">
    <property type="component" value="Unassembled WGS sequence"/>
</dbReference>
<dbReference type="RefSeq" id="XP_008906076.1">
    <property type="nucleotide sequence ID" value="XM_008907828.1"/>
</dbReference>